<organism evidence="1 2">
    <name type="scientific">Nibrella viscosa</name>
    <dbReference type="NCBI Taxonomy" id="1084524"/>
    <lineage>
        <taxon>Bacteria</taxon>
        <taxon>Pseudomonadati</taxon>
        <taxon>Bacteroidota</taxon>
        <taxon>Cytophagia</taxon>
        <taxon>Cytophagales</taxon>
        <taxon>Spirosomataceae</taxon>
        <taxon>Nibrella</taxon>
    </lineage>
</organism>
<proteinExistence type="predicted"/>
<dbReference type="Gene3D" id="2.40.128.640">
    <property type="match status" value="1"/>
</dbReference>
<keyword evidence="2" id="KW-1185">Reference proteome</keyword>
<dbReference type="EMBL" id="BAABHB010000001">
    <property type="protein sequence ID" value="GAA4395818.1"/>
    <property type="molecule type" value="Genomic_DNA"/>
</dbReference>
<gene>
    <name evidence="1" type="ORF">GCM10023187_03220</name>
</gene>
<accession>A0ABP8JTG9</accession>
<evidence type="ECO:0000313" key="2">
    <source>
        <dbReference type="Proteomes" id="UP001500936"/>
    </source>
</evidence>
<sequence>MLSIPAEISCEFIKWRLALQRDPRNQLPTTYTLKYTYGMTKPSTMDFLNGGTSLEKTGKWVIRKEAGNREVFVLNPDTPEAAISFVRLDDKLLHLLDREGRLMIGHAGWSYTLNRK</sequence>
<dbReference type="Proteomes" id="UP001500936">
    <property type="component" value="Unassembled WGS sequence"/>
</dbReference>
<evidence type="ECO:0008006" key="3">
    <source>
        <dbReference type="Google" id="ProtNLM"/>
    </source>
</evidence>
<evidence type="ECO:0000313" key="1">
    <source>
        <dbReference type="EMBL" id="GAA4395818.1"/>
    </source>
</evidence>
<comment type="caution">
    <text evidence="1">The sequence shown here is derived from an EMBL/GenBank/DDBJ whole genome shotgun (WGS) entry which is preliminary data.</text>
</comment>
<protein>
    <recommendedName>
        <fullName evidence="3">Lipocalin-like domain-containing protein</fullName>
    </recommendedName>
</protein>
<reference evidence="2" key="1">
    <citation type="journal article" date="2019" name="Int. J. Syst. Evol. Microbiol.">
        <title>The Global Catalogue of Microorganisms (GCM) 10K type strain sequencing project: providing services to taxonomists for standard genome sequencing and annotation.</title>
        <authorList>
            <consortium name="The Broad Institute Genomics Platform"/>
            <consortium name="The Broad Institute Genome Sequencing Center for Infectious Disease"/>
            <person name="Wu L."/>
            <person name="Ma J."/>
        </authorList>
    </citation>
    <scope>NUCLEOTIDE SEQUENCE [LARGE SCALE GENOMIC DNA]</scope>
    <source>
        <strain evidence="2">JCM 17925</strain>
    </source>
</reference>
<name>A0ABP8JTG9_9BACT</name>